<evidence type="ECO:0000313" key="3">
    <source>
        <dbReference type="Proteomes" id="UP000184010"/>
    </source>
</evidence>
<name>A0A1M7UZV3_9FIRM</name>
<organism evidence="2 3">
    <name type="scientific">Desulfitobacterium chlororespirans DSM 11544</name>
    <dbReference type="NCBI Taxonomy" id="1121395"/>
    <lineage>
        <taxon>Bacteria</taxon>
        <taxon>Bacillati</taxon>
        <taxon>Bacillota</taxon>
        <taxon>Clostridia</taxon>
        <taxon>Eubacteriales</taxon>
        <taxon>Desulfitobacteriaceae</taxon>
        <taxon>Desulfitobacterium</taxon>
    </lineage>
</organism>
<keyword evidence="1" id="KW-0812">Transmembrane</keyword>
<keyword evidence="3" id="KW-1185">Reference proteome</keyword>
<evidence type="ECO:0000313" key="2">
    <source>
        <dbReference type="EMBL" id="SHN88456.1"/>
    </source>
</evidence>
<feature type="transmembrane region" description="Helical" evidence="1">
    <location>
        <begin position="70"/>
        <end position="89"/>
    </location>
</feature>
<dbReference type="Proteomes" id="UP000184010">
    <property type="component" value="Unassembled WGS sequence"/>
</dbReference>
<feature type="transmembrane region" description="Helical" evidence="1">
    <location>
        <begin position="46"/>
        <end position="64"/>
    </location>
</feature>
<dbReference type="AlphaFoldDB" id="A0A1M7UZV3"/>
<dbReference type="RefSeq" id="WP_072775372.1">
    <property type="nucleotide sequence ID" value="NZ_FRDN01000026.1"/>
</dbReference>
<evidence type="ECO:0000256" key="1">
    <source>
        <dbReference type="SAM" id="Phobius"/>
    </source>
</evidence>
<dbReference type="EMBL" id="FRDN01000026">
    <property type="protein sequence ID" value="SHN88456.1"/>
    <property type="molecule type" value="Genomic_DNA"/>
</dbReference>
<protein>
    <submittedName>
        <fullName evidence="2">Uncharacterized protein</fullName>
    </submittedName>
</protein>
<dbReference type="STRING" id="1121395.SAMN02745215_05347"/>
<proteinExistence type="predicted"/>
<reference evidence="3" key="1">
    <citation type="submission" date="2016-12" db="EMBL/GenBank/DDBJ databases">
        <authorList>
            <person name="Varghese N."/>
            <person name="Submissions S."/>
        </authorList>
    </citation>
    <scope>NUCLEOTIDE SEQUENCE [LARGE SCALE GENOMIC DNA]</scope>
    <source>
        <strain evidence="3">DSM 11544</strain>
    </source>
</reference>
<feature type="transmembrane region" description="Helical" evidence="1">
    <location>
        <begin position="6"/>
        <end position="25"/>
    </location>
</feature>
<keyword evidence="1" id="KW-0472">Membrane</keyword>
<feature type="transmembrane region" description="Helical" evidence="1">
    <location>
        <begin position="101"/>
        <end position="123"/>
    </location>
</feature>
<keyword evidence="1" id="KW-1133">Transmembrane helix</keyword>
<gene>
    <name evidence="2" type="ORF">SAMN02745215_05347</name>
</gene>
<sequence length="156" mass="18187">MGHLGFSYIGLIFLLMLTIPNFLWIRHQPQGYDFRSENKVLLFFERIGQVLVTCTALIFSDFNLRQWSLWTLWLIAAVILMLMYEVWWFRYFRSQKTLRDFYSSFCGVPVAGATLPVIAFFLLGIYGKVVWLLLAVVILGIGHIGIHLQHRKEING</sequence>
<accession>A0A1M7UZV3</accession>
<feature type="transmembrane region" description="Helical" evidence="1">
    <location>
        <begin position="129"/>
        <end position="148"/>
    </location>
</feature>